<dbReference type="RefSeq" id="WP_242179413.1">
    <property type="nucleotide sequence ID" value="NZ_JAKQYM010000014.1"/>
</dbReference>
<reference evidence="1" key="1">
    <citation type="submission" date="2022-02" db="EMBL/GenBank/DDBJ databases">
        <title>Polaribacter sp. MSW13, isolated from seawater.</title>
        <authorList>
            <person name="Kristyanto S."/>
            <person name="Jung J."/>
            <person name="Jeon C.O."/>
        </authorList>
    </citation>
    <scope>NUCLEOTIDE SEQUENCE</scope>
    <source>
        <strain evidence="1">MSW13</strain>
    </source>
</reference>
<comment type="caution">
    <text evidence="1">The sequence shown here is derived from an EMBL/GenBank/DDBJ whole genome shotgun (WGS) entry which is preliminary data.</text>
</comment>
<organism evidence="1 2">
    <name type="scientific">Polaribacter marinus</name>
    <dbReference type="NCBI Taxonomy" id="2916838"/>
    <lineage>
        <taxon>Bacteria</taxon>
        <taxon>Pseudomonadati</taxon>
        <taxon>Bacteroidota</taxon>
        <taxon>Flavobacteriia</taxon>
        <taxon>Flavobacteriales</taxon>
        <taxon>Flavobacteriaceae</taxon>
    </lineage>
</organism>
<keyword evidence="2" id="KW-1185">Reference proteome</keyword>
<proteinExistence type="predicted"/>
<sequence>MLNGTELKPEIKFQLINFQINNDEEVSKTDKEFHLVEMKKMLVERKKFIKKEIRQTKIDRSEIESISPKNSEFYRTLLILTREFTDITLMDWFIPIVLTYERLIHIFIRHIEETKFADGKKKRQTFFDYEPNEIWTLLKTLIKYDKENIENHFLENSVHHQLERKDLMTDYLRNYENPIVFNGDSFVIRIDKNGFIKQFYQL</sequence>
<dbReference type="EMBL" id="JAKQYM010000014">
    <property type="protein sequence ID" value="MCI2230303.1"/>
    <property type="molecule type" value="Genomic_DNA"/>
</dbReference>
<dbReference type="AlphaFoldDB" id="A0A9X1VR40"/>
<gene>
    <name evidence="1" type="ORF">MC378_14080</name>
</gene>
<accession>A0A9X1VR40</accession>
<evidence type="ECO:0000313" key="1">
    <source>
        <dbReference type="EMBL" id="MCI2230303.1"/>
    </source>
</evidence>
<dbReference type="Proteomes" id="UP001139369">
    <property type="component" value="Unassembled WGS sequence"/>
</dbReference>
<protein>
    <submittedName>
        <fullName evidence="1">Uncharacterized protein</fullName>
    </submittedName>
</protein>
<name>A0A9X1VR40_9FLAO</name>
<evidence type="ECO:0000313" key="2">
    <source>
        <dbReference type="Proteomes" id="UP001139369"/>
    </source>
</evidence>